<keyword evidence="3" id="KW-1185">Reference proteome</keyword>
<proteinExistence type="predicted"/>
<organism evidence="2 3">
    <name type="scientific">Paraconexibacter antarcticus</name>
    <dbReference type="NCBI Taxonomy" id="2949664"/>
    <lineage>
        <taxon>Bacteria</taxon>
        <taxon>Bacillati</taxon>
        <taxon>Actinomycetota</taxon>
        <taxon>Thermoleophilia</taxon>
        <taxon>Solirubrobacterales</taxon>
        <taxon>Paraconexibacteraceae</taxon>
        <taxon>Paraconexibacter</taxon>
    </lineage>
</organism>
<protein>
    <submittedName>
        <fullName evidence="2">Class I SAM-dependent methyltransferase</fullName>
    </submittedName>
</protein>
<keyword evidence="2" id="KW-0489">Methyltransferase</keyword>
<evidence type="ECO:0000313" key="3">
    <source>
        <dbReference type="Proteomes" id="UP001056035"/>
    </source>
</evidence>
<dbReference type="Proteomes" id="UP001056035">
    <property type="component" value="Chromosome"/>
</dbReference>
<dbReference type="EMBL" id="CP098502">
    <property type="protein sequence ID" value="UTI65079.1"/>
    <property type="molecule type" value="Genomic_DNA"/>
</dbReference>
<dbReference type="InterPro" id="IPR041698">
    <property type="entry name" value="Methyltransf_25"/>
</dbReference>
<keyword evidence="2" id="KW-0808">Transferase</keyword>
<dbReference type="Pfam" id="PF13649">
    <property type="entry name" value="Methyltransf_25"/>
    <property type="match status" value="1"/>
</dbReference>
<dbReference type="InterPro" id="IPR050508">
    <property type="entry name" value="Methyltransf_Superfamily"/>
</dbReference>
<dbReference type="RefSeq" id="WP_254571769.1">
    <property type="nucleotide sequence ID" value="NZ_CP098502.1"/>
</dbReference>
<dbReference type="CDD" id="cd02440">
    <property type="entry name" value="AdoMet_MTases"/>
    <property type="match status" value="1"/>
</dbReference>
<dbReference type="Gene3D" id="3.40.50.150">
    <property type="entry name" value="Vaccinia Virus protein VP39"/>
    <property type="match status" value="1"/>
</dbReference>
<dbReference type="SUPFAM" id="SSF53335">
    <property type="entry name" value="S-adenosyl-L-methionine-dependent methyltransferases"/>
    <property type="match status" value="1"/>
</dbReference>
<dbReference type="PANTHER" id="PTHR42912">
    <property type="entry name" value="METHYLTRANSFERASE"/>
    <property type="match status" value="1"/>
</dbReference>
<accession>A0ABY5DX02</accession>
<name>A0ABY5DX02_9ACTN</name>
<sequence>MSRLGELRYQFQTRNEHLVDALGAVGARASVAPAPASGPVSDALYARLSPAHVAALEEAIEGDVATLWADLAPDDRRRLLVSVAAFYRQEEALATMGLTAAEPPPEVHAMARGPLATGGDLGMADFVVQTLLDAGVELPQGGTVLDFGCSSGRALRPIAAWRPDLQCLGCDPNAEAIAWAAGALPMARWFQSPIDPPLELADASVDVAYAISIWSHFAAGPAGRWLDEMHRVIRPGGVLLLTTHGLDTFATYIRGHLMNRGLMAEAIGGMLRDGVHFIDVFGEAGDWGVKDEGWGNSFLLADWLIERATPAWSVRLLRRGRLDGNQDAFVLERIG</sequence>
<dbReference type="InterPro" id="IPR029063">
    <property type="entry name" value="SAM-dependent_MTases_sf"/>
</dbReference>
<gene>
    <name evidence="2" type="ORF">NBH00_02450</name>
</gene>
<evidence type="ECO:0000313" key="2">
    <source>
        <dbReference type="EMBL" id="UTI65079.1"/>
    </source>
</evidence>
<evidence type="ECO:0000259" key="1">
    <source>
        <dbReference type="Pfam" id="PF13649"/>
    </source>
</evidence>
<feature type="domain" description="Methyltransferase" evidence="1">
    <location>
        <begin position="144"/>
        <end position="237"/>
    </location>
</feature>
<dbReference type="GO" id="GO:0008168">
    <property type="term" value="F:methyltransferase activity"/>
    <property type="evidence" value="ECO:0007669"/>
    <property type="project" value="UniProtKB-KW"/>
</dbReference>
<reference evidence="2 3" key="1">
    <citation type="submission" date="2022-06" db="EMBL/GenBank/DDBJ databases">
        <title>Paraconexibacter antarcticus.</title>
        <authorList>
            <person name="Kim C.S."/>
        </authorList>
    </citation>
    <scope>NUCLEOTIDE SEQUENCE [LARGE SCALE GENOMIC DNA]</scope>
    <source>
        <strain evidence="2 3">02-257</strain>
    </source>
</reference>
<dbReference type="GO" id="GO:0032259">
    <property type="term" value="P:methylation"/>
    <property type="evidence" value="ECO:0007669"/>
    <property type="project" value="UniProtKB-KW"/>
</dbReference>